<evidence type="ECO:0000313" key="3">
    <source>
        <dbReference type="Proteomes" id="UP001595699"/>
    </source>
</evidence>
<dbReference type="RefSeq" id="WP_205120562.1">
    <property type="nucleotide sequence ID" value="NZ_JAFBCM010000001.1"/>
</dbReference>
<evidence type="ECO:0000256" key="1">
    <source>
        <dbReference type="SAM" id="MobiDB-lite"/>
    </source>
</evidence>
<sequence>MKITEHVWKTVDGRLVPHGHPDAAFLEFPAGTEMGDDRARELGLLVDDAPKSRRPAANKQAAKSEDK</sequence>
<accession>A0ABV7YCE9</accession>
<proteinExistence type="predicted"/>
<dbReference type="EMBL" id="JBHRZH010000012">
    <property type="protein sequence ID" value="MFC3762014.1"/>
    <property type="molecule type" value="Genomic_DNA"/>
</dbReference>
<reference evidence="3" key="1">
    <citation type="journal article" date="2019" name="Int. J. Syst. Evol. Microbiol.">
        <title>The Global Catalogue of Microorganisms (GCM) 10K type strain sequencing project: providing services to taxonomists for standard genome sequencing and annotation.</title>
        <authorList>
            <consortium name="The Broad Institute Genomics Platform"/>
            <consortium name="The Broad Institute Genome Sequencing Center for Infectious Disease"/>
            <person name="Wu L."/>
            <person name="Ma J."/>
        </authorList>
    </citation>
    <scope>NUCLEOTIDE SEQUENCE [LARGE SCALE GENOMIC DNA]</scope>
    <source>
        <strain evidence="3">CGMCC 4.7241</strain>
    </source>
</reference>
<gene>
    <name evidence="2" type="ORF">ACFOUW_14320</name>
</gene>
<protein>
    <submittedName>
        <fullName evidence="2">Uncharacterized protein</fullName>
    </submittedName>
</protein>
<comment type="caution">
    <text evidence="2">The sequence shown here is derived from an EMBL/GenBank/DDBJ whole genome shotgun (WGS) entry which is preliminary data.</text>
</comment>
<dbReference type="Proteomes" id="UP001595699">
    <property type="component" value="Unassembled WGS sequence"/>
</dbReference>
<feature type="region of interest" description="Disordered" evidence="1">
    <location>
        <begin position="47"/>
        <end position="67"/>
    </location>
</feature>
<organism evidence="2 3">
    <name type="scientific">Tenggerimyces flavus</name>
    <dbReference type="NCBI Taxonomy" id="1708749"/>
    <lineage>
        <taxon>Bacteria</taxon>
        <taxon>Bacillati</taxon>
        <taxon>Actinomycetota</taxon>
        <taxon>Actinomycetes</taxon>
        <taxon>Propionibacteriales</taxon>
        <taxon>Nocardioidaceae</taxon>
        <taxon>Tenggerimyces</taxon>
    </lineage>
</organism>
<name>A0ABV7YCE9_9ACTN</name>
<keyword evidence="3" id="KW-1185">Reference proteome</keyword>
<evidence type="ECO:0000313" key="2">
    <source>
        <dbReference type="EMBL" id="MFC3762014.1"/>
    </source>
</evidence>